<proteinExistence type="predicted"/>
<feature type="compositionally biased region" description="Acidic residues" evidence="1">
    <location>
        <begin position="81"/>
        <end position="91"/>
    </location>
</feature>
<dbReference type="Proteomes" id="UP000054560">
    <property type="component" value="Unassembled WGS sequence"/>
</dbReference>
<keyword evidence="3" id="KW-1185">Reference proteome</keyword>
<reference evidence="2 3" key="1">
    <citation type="submission" date="2011-02" db="EMBL/GenBank/DDBJ databases">
        <title>The Genome Sequence of Sphaeroforma arctica JP610.</title>
        <authorList>
            <consortium name="The Broad Institute Genome Sequencing Platform"/>
            <person name="Russ C."/>
            <person name="Cuomo C."/>
            <person name="Young S.K."/>
            <person name="Zeng Q."/>
            <person name="Gargeya S."/>
            <person name="Alvarado L."/>
            <person name="Berlin A."/>
            <person name="Chapman S.B."/>
            <person name="Chen Z."/>
            <person name="Freedman E."/>
            <person name="Gellesch M."/>
            <person name="Goldberg J."/>
            <person name="Griggs A."/>
            <person name="Gujja S."/>
            <person name="Heilman E."/>
            <person name="Heiman D."/>
            <person name="Howarth C."/>
            <person name="Mehta T."/>
            <person name="Neiman D."/>
            <person name="Pearson M."/>
            <person name="Roberts A."/>
            <person name="Saif S."/>
            <person name="Shea T."/>
            <person name="Shenoy N."/>
            <person name="Sisk P."/>
            <person name="Stolte C."/>
            <person name="Sykes S."/>
            <person name="White J."/>
            <person name="Yandava C."/>
            <person name="Burger G."/>
            <person name="Gray M.W."/>
            <person name="Holland P.W.H."/>
            <person name="King N."/>
            <person name="Lang F.B.F."/>
            <person name="Roger A.J."/>
            <person name="Ruiz-Trillo I."/>
            <person name="Haas B."/>
            <person name="Nusbaum C."/>
            <person name="Birren B."/>
        </authorList>
    </citation>
    <scope>NUCLEOTIDE SEQUENCE [LARGE SCALE GENOMIC DNA]</scope>
    <source>
        <strain evidence="2 3">JP610</strain>
    </source>
</reference>
<evidence type="ECO:0000256" key="1">
    <source>
        <dbReference type="SAM" id="MobiDB-lite"/>
    </source>
</evidence>
<evidence type="ECO:0000313" key="2">
    <source>
        <dbReference type="EMBL" id="KNC84910.1"/>
    </source>
</evidence>
<dbReference type="OrthoDB" id="31616at2759"/>
<accession>A0A0L0G7C7</accession>
<feature type="compositionally biased region" description="Polar residues" evidence="1">
    <location>
        <begin position="53"/>
        <end position="76"/>
    </location>
</feature>
<feature type="region of interest" description="Disordered" evidence="1">
    <location>
        <begin position="46"/>
        <end position="103"/>
    </location>
</feature>
<gene>
    <name evidence="2" type="ORF">SARC_02892</name>
</gene>
<dbReference type="EMBL" id="KQ241732">
    <property type="protein sequence ID" value="KNC84910.1"/>
    <property type="molecule type" value="Genomic_DNA"/>
</dbReference>
<name>A0A0L0G7C7_9EUKA</name>
<dbReference type="AlphaFoldDB" id="A0A0L0G7C7"/>
<dbReference type="RefSeq" id="XP_014158812.1">
    <property type="nucleotide sequence ID" value="XM_014303337.1"/>
</dbReference>
<sequence length="590" mass="66553">MKYPSNMEVFVSSTPPVASSFSMVHQRTLTSPNPYDKENGISLRHSESHKVHATQSSHGARASNLSVGHTCFTSQKNSTWEENENSSDSDTENQPTHTINNDKKCNKHYHEHHYRSVRHFFHKKDDPKRPAIIDIDKQKILAAATTSTSPACKVEDTYVNCNTSCGKKALIASSSENSRSLDTFRRGSRKFSAVFTTALAGLASFVSTSNSFDMKDLSFNLNEEDLLPGSSGREKFINEYSVNELEHMLEETGTTKALAERGFHDLVLALDLTGLAVDKLRIYDVSIQQDSVHGLETKLTLQPPTADNILPYHVDHENFTHLPLTSTGQKTPEWLPPLFEFAVRNKFEFDRSHAMAMAKQLQSGQKRKSENRDPEHRAFDYQRTLEWMQRTSNIGLKYLAVEWVLIQNVTKRLDTDLTHVLPGQQWPGLGVMNPMSGMLKKFAQGKDAAMNSPLYFHNALMYTRMPGCVFLNPEFEGQFRTLFNDLDVYIQDTKNYGLAVVSRALFYGSVLHTPSGRRVRWEAMEQIIPLSDRAREAIVEDKEYIGIVEANTTSGVFTIDFGLDSTAEDVSEYETSVLTLSDIDTRPLSL</sequence>
<protein>
    <submittedName>
        <fullName evidence="2">Uncharacterized protein</fullName>
    </submittedName>
</protein>
<organism evidence="2 3">
    <name type="scientific">Sphaeroforma arctica JP610</name>
    <dbReference type="NCBI Taxonomy" id="667725"/>
    <lineage>
        <taxon>Eukaryota</taxon>
        <taxon>Ichthyosporea</taxon>
        <taxon>Ichthyophonida</taxon>
        <taxon>Sphaeroforma</taxon>
    </lineage>
</organism>
<dbReference type="GeneID" id="25903396"/>
<evidence type="ECO:0000313" key="3">
    <source>
        <dbReference type="Proteomes" id="UP000054560"/>
    </source>
</evidence>